<dbReference type="Gene3D" id="1.25.40.20">
    <property type="entry name" value="Ankyrin repeat-containing domain"/>
    <property type="match status" value="1"/>
</dbReference>
<dbReference type="OMA" id="VKCANDY"/>
<dbReference type="Pfam" id="PF12796">
    <property type="entry name" value="Ank_2"/>
    <property type="match status" value="3"/>
</dbReference>
<dbReference type="Bgee" id="108696720">
    <property type="expression patterns" value="Expressed in spleen and 9 other cell types or tissues"/>
</dbReference>
<dbReference type="PANTHER" id="PTHR46680">
    <property type="entry name" value="NF-KAPPA-B INHIBITOR ALPHA"/>
    <property type="match status" value="1"/>
</dbReference>
<feature type="region of interest" description="Disordered" evidence="3">
    <location>
        <begin position="404"/>
        <end position="445"/>
    </location>
</feature>
<keyword evidence="4" id="KW-1185">Reference proteome</keyword>
<evidence type="ECO:0000256" key="3">
    <source>
        <dbReference type="SAM" id="MobiDB-lite"/>
    </source>
</evidence>
<dbReference type="InterPro" id="IPR002110">
    <property type="entry name" value="Ankyrin_rpt"/>
</dbReference>
<gene>
    <name evidence="5" type="primary">bcl3.L</name>
</gene>
<dbReference type="PROSITE" id="PS50297">
    <property type="entry name" value="ANK_REP_REGION"/>
    <property type="match status" value="3"/>
</dbReference>
<evidence type="ECO:0000256" key="2">
    <source>
        <dbReference type="ARBA" id="ARBA00023043"/>
    </source>
</evidence>
<reference evidence="5" key="1">
    <citation type="submission" date="2025-08" db="UniProtKB">
        <authorList>
            <consortium name="RefSeq"/>
        </authorList>
    </citation>
    <scope>IDENTIFICATION</scope>
    <source>
        <strain evidence="5">J_2021</strain>
        <tissue evidence="5">Erythrocytes</tissue>
    </source>
</reference>
<dbReference type="GeneID" id="108696720"/>
<sequence>MGTPRSLCGGGMEASPLDLSIRRKMDLASVDSAHSPPGLHSWTVEAGTLSLKAVKLEKVQQPSAEGSRESLEGLGASKDQASLPIRKRRYHPPLEHEEHFVKLTDRSLEWPKRYQTPCMTFALPGYYQGASYLPSSLPLYAAPAPPLLNSPLLGIVPTQHPKLLHADTQLQADIAAATWPDEDGDTALHIAVVHGNILAAQRVIALLLHGARHLDMLNNLRQTPLHLAVITDQPAMVSLLLEHEATPQIPDRNGQTCVHLACEYESMRCLEILLRRRKWDLEATNYQGMTALHVAISTGHEDLALCLLDNGANVDTVDIKSGRSSLIQAVEGGSMELVSLLLQRGAQVNAQTYAGNTALHVASGRGLVEITRLLLRSGADGTIKNCHNDTAVTVAKDRRISDIVRGKSSSPRDTNERFRGEFKNSAASSSPQRATPGYNPASSPT</sequence>
<evidence type="ECO:0000256" key="1">
    <source>
        <dbReference type="ARBA" id="ARBA00022737"/>
    </source>
</evidence>
<organism evidence="4 5">
    <name type="scientific">Xenopus laevis</name>
    <name type="common">African clawed frog</name>
    <dbReference type="NCBI Taxonomy" id="8355"/>
    <lineage>
        <taxon>Eukaryota</taxon>
        <taxon>Metazoa</taxon>
        <taxon>Chordata</taxon>
        <taxon>Craniata</taxon>
        <taxon>Vertebrata</taxon>
        <taxon>Euteleostomi</taxon>
        <taxon>Amphibia</taxon>
        <taxon>Batrachia</taxon>
        <taxon>Anura</taxon>
        <taxon>Pipoidea</taxon>
        <taxon>Pipidae</taxon>
        <taxon>Xenopodinae</taxon>
        <taxon>Xenopus</taxon>
        <taxon>Xenopus</taxon>
    </lineage>
</organism>
<dbReference type="AlphaFoldDB" id="A0A1L8FN86"/>
<proteinExistence type="predicted"/>
<keyword evidence="1" id="KW-0677">Repeat</keyword>
<accession>A0A1L8FN86</accession>
<dbReference type="Proteomes" id="UP000186698">
    <property type="component" value="Chromosome 7L"/>
</dbReference>
<feature type="compositionally biased region" description="Basic and acidic residues" evidence="3">
    <location>
        <begin position="413"/>
        <end position="422"/>
    </location>
</feature>
<dbReference type="SMART" id="SM00248">
    <property type="entry name" value="ANK"/>
    <property type="match status" value="6"/>
</dbReference>
<dbReference type="SUPFAM" id="SSF48403">
    <property type="entry name" value="Ankyrin repeat"/>
    <property type="match status" value="1"/>
</dbReference>
<dbReference type="PaxDb" id="8355-A0A1L8FN86"/>
<dbReference type="InterPro" id="IPR036770">
    <property type="entry name" value="Ankyrin_rpt-contain_sf"/>
</dbReference>
<dbReference type="STRING" id="8355.A0A1L8FN86"/>
<dbReference type="PROSITE" id="PS50088">
    <property type="entry name" value="ANK_REPEAT"/>
    <property type="match status" value="5"/>
</dbReference>
<dbReference type="RefSeq" id="XP_018081813.1">
    <property type="nucleotide sequence ID" value="XM_018226324.2"/>
</dbReference>
<evidence type="ECO:0000313" key="4">
    <source>
        <dbReference type="Proteomes" id="UP000186698"/>
    </source>
</evidence>
<dbReference type="GO" id="GO:0005829">
    <property type="term" value="C:cytosol"/>
    <property type="evidence" value="ECO:0007669"/>
    <property type="project" value="TreeGrafter"/>
</dbReference>
<dbReference type="OrthoDB" id="10254947at2759"/>
<dbReference type="InterPro" id="IPR051070">
    <property type="entry name" value="NF-kappa-B_inhibitor"/>
</dbReference>
<dbReference type="PANTHER" id="PTHR46680:SF2">
    <property type="entry name" value="NF-KAPPA-B INHIBITOR ZETA"/>
    <property type="match status" value="1"/>
</dbReference>
<keyword evidence="2" id="KW-0040">ANK repeat</keyword>
<dbReference type="PRINTS" id="PR01415">
    <property type="entry name" value="ANKYRIN"/>
</dbReference>
<dbReference type="GO" id="GO:0071356">
    <property type="term" value="P:cellular response to tumor necrosis factor"/>
    <property type="evidence" value="ECO:0007669"/>
    <property type="project" value="TreeGrafter"/>
</dbReference>
<dbReference type="GO" id="GO:0051059">
    <property type="term" value="F:NF-kappaB binding"/>
    <property type="evidence" value="ECO:0007669"/>
    <property type="project" value="TreeGrafter"/>
</dbReference>
<dbReference type="KEGG" id="xla:108696720"/>
<evidence type="ECO:0000313" key="5">
    <source>
        <dbReference type="RefSeq" id="XP_018081813.1"/>
    </source>
</evidence>
<protein>
    <submittedName>
        <fullName evidence="5">B-cell lymphoma 3 protein homolog</fullName>
    </submittedName>
</protein>
<dbReference type="CTD" id="108696720"/>
<name>A0A1L8FN86_XENLA</name>